<gene>
    <name evidence="3" type="ORF">BOX37_26705</name>
</gene>
<dbReference type="AlphaFoldDB" id="A0A1J0VY61"/>
<accession>A0A1J0VY61</accession>
<organism evidence="3 4">
    <name type="scientific">Nocardia mangyaensis</name>
    <dbReference type="NCBI Taxonomy" id="2213200"/>
    <lineage>
        <taxon>Bacteria</taxon>
        <taxon>Bacillati</taxon>
        <taxon>Actinomycetota</taxon>
        <taxon>Actinomycetes</taxon>
        <taxon>Mycobacteriales</taxon>
        <taxon>Nocardiaceae</taxon>
        <taxon>Nocardia</taxon>
    </lineage>
</organism>
<dbReference type="InterPro" id="IPR000639">
    <property type="entry name" value="Epox_hydrolase-like"/>
</dbReference>
<dbReference type="GO" id="GO:0016787">
    <property type="term" value="F:hydrolase activity"/>
    <property type="evidence" value="ECO:0007669"/>
    <property type="project" value="UniProtKB-KW"/>
</dbReference>
<dbReference type="SUPFAM" id="SSF53474">
    <property type="entry name" value="alpha/beta-Hydrolases"/>
    <property type="match status" value="1"/>
</dbReference>
<dbReference type="KEGG" id="nsl:BOX37_26705"/>
<dbReference type="RefSeq" id="WP_071930115.1">
    <property type="nucleotide sequence ID" value="NZ_CP018082.1"/>
</dbReference>
<dbReference type="PRINTS" id="PR00412">
    <property type="entry name" value="EPOXHYDRLASE"/>
</dbReference>
<dbReference type="OrthoDB" id="2987348at2"/>
<dbReference type="Proteomes" id="UP000183810">
    <property type="component" value="Chromosome"/>
</dbReference>
<reference evidence="3" key="1">
    <citation type="submission" date="2016-11" db="EMBL/GenBank/DDBJ databases">
        <authorList>
            <person name="Jaros S."/>
            <person name="Januszkiewicz K."/>
            <person name="Wedrychowicz H."/>
        </authorList>
    </citation>
    <scope>NUCLEOTIDE SEQUENCE [LARGE SCALE GENOMIC DNA]</scope>
    <source>
        <strain evidence="3">Y48</strain>
    </source>
</reference>
<dbReference type="Gene3D" id="3.40.50.1820">
    <property type="entry name" value="alpha/beta hydrolase"/>
    <property type="match status" value="1"/>
</dbReference>
<dbReference type="Pfam" id="PF00561">
    <property type="entry name" value="Abhydrolase_1"/>
    <property type="match status" value="1"/>
</dbReference>
<keyword evidence="1" id="KW-0378">Hydrolase</keyword>
<evidence type="ECO:0000259" key="2">
    <source>
        <dbReference type="Pfam" id="PF00561"/>
    </source>
</evidence>
<dbReference type="PRINTS" id="PR00111">
    <property type="entry name" value="ABHYDROLASE"/>
</dbReference>
<dbReference type="EMBL" id="CP018082">
    <property type="protein sequence ID" value="APE36930.1"/>
    <property type="molecule type" value="Genomic_DNA"/>
</dbReference>
<dbReference type="PANTHER" id="PTHR43329">
    <property type="entry name" value="EPOXIDE HYDROLASE"/>
    <property type="match status" value="1"/>
</dbReference>
<keyword evidence="4" id="KW-1185">Reference proteome</keyword>
<dbReference type="InterPro" id="IPR029058">
    <property type="entry name" value="AB_hydrolase_fold"/>
</dbReference>
<sequence length="300" mass="34127">MPADNDRYPPQDTPAVVWQHRSVLANGIRFHLVEAGSGPLVVLLHGFPQSWYSWRHQIPALAQHFRVVAVDMRGYGGTDRPAAVADYRITALTADVAALIHALGEQTAHVVGHDWGGIVAWAFAVRYPEMVDRLGLLNYPDPVLFAKALRSNPRQLMRSWYMFFFQLPWLPELTMRRREGIPLVSAMFRDMAVCPGTFTEADLTEYRRNILAPGAASAMINYYRAAFRYFRTLHRTDPVTVPTMVVWAENDIALGNELTRDLPVRFSGPFRIEYVPDSSHWVHEEHPALVSRLLSEHLRA</sequence>
<protein>
    <recommendedName>
        <fullName evidence="2">AB hydrolase-1 domain-containing protein</fullName>
    </recommendedName>
</protein>
<evidence type="ECO:0000313" key="3">
    <source>
        <dbReference type="EMBL" id="APE36930.1"/>
    </source>
</evidence>
<name>A0A1J0VY61_9NOCA</name>
<evidence type="ECO:0000313" key="4">
    <source>
        <dbReference type="Proteomes" id="UP000183810"/>
    </source>
</evidence>
<dbReference type="InterPro" id="IPR000073">
    <property type="entry name" value="AB_hydrolase_1"/>
</dbReference>
<proteinExistence type="predicted"/>
<evidence type="ECO:0000256" key="1">
    <source>
        <dbReference type="ARBA" id="ARBA00022801"/>
    </source>
</evidence>
<feature type="domain" description="AB hydrolase-1" evidence="2">
    <location>
        <begin position="39"/>
        <end position="287"/>
    </location>
</feature>